<protein>
    <submittedName>
        <fullName evidence="2">MltA-interacting protein MipA</fullName>
    </submittedName>
</protein>
<comment type="caution">
    <text evidence="2">The sequence shown here is derived from an EMBL/GenBank/DDBJ whole genome shotgun (WGS) entry which is preliminary data.</text>
</comment>
<feature type="signal peptide" evidence="1">
    <location>
        <begin position="1"/>
        <end position="34"/>
    </location>
</feature>
<evidence type="ECO:0000313" key="3">
    <source>
        <dbReference type="Proteomes" id="UP000247792"/>
    </source>
</evidence>
<dbReference type="AlphaFoldDB" id="A0A318JGT9"/>
<dbReference type="Proteomes" id="UP000247792">
    <property type="component" value="Unassembled WGS sequence"/>
</dbReference>
<dbReference type="InterPro" id="IPR010583">
    <property type="entry name" value="MipA"/>
</dbReference>
<reference evidence="2 3" key="1">
    <citation type="submission" date="2018-05" db="EMBL/GenBank/DDBJ databases">
        <title>Genomic Encyclopedia of Type Strains, Phase IV (KMG-IV): sequencing the most valuable type-strain genomes for metagenomic binning, comparative biology and taxonomic classification.</title>
        <authorList>
            <person name="Goeker M."/>
        </authorList>
    </citation>
    <scope>NUCLEOTIDE SEQUENCE [LARGE SCALE GENOMIC DNA]</scope>
    <source>
        <strain evidence="2 3">DSM 19792</strain>
    </source>
</reference>
<sequence>MISAIGWVYTRLQLISMKSILFASLFCVARLACAQTPASSMLPDGSSDMYVGLGVLSEPSCEVGGEQTTRIMPNVQMQWSNGVFLRNTNLGMHLSPSSAYEVGPLLSYQRGCTASAARKLAGYGDVDGSFQVGGFFNFRPLSNLRLGSKLLLGTGAGKKTTYLNVEGRSYFKLASHHGLGLSAGLTWSRRYFDSANSRFDPNLSDGALVNVAGPGNGFTASGGEVLTWKSSRPAINENANVRNVYLGLNWNWDLSASWIVTSHVTATHQFDINQDSLWLGKRNYVTVYSGLAYRF</sequence>
<evidence type="ECO:0000256" key="1">
    <source>
        <dbReference type="SAM" id="SignalP"/>
    </source>
</evidence>
<proteinExistence type="predicted"/>
<gene>
    <name evidence="2" type="ORF">DFR42_1011314</name>
</gene>
<keyword evidence="1" id="KW-0732">Signal</keyword>
<organism evidence="2 3">
    <name type="scientific">Undibacterium pigrum</name>
    <dbReference type="NCBI Taxonomy" id="401470"/>
    <lineage>
        <taxon>Bacteria</taxon>
        <taxon>Pseudomonadati</taxon>
        <taxon>Pseudomonadota</taxon>
        <taxon>Betaproteobacteria</taxon>
        <taxon>Burkholderiales</taxon>
        <taxon>Oxalobacteraceae</taxon>
        <taxon>Undibacterium</taxon>
    </lineage>
</organism>
<dbReference type="EMBL" id="QJKB01000001">
    <property type="protein sequence ID" value="PXX47717.1"/>
    <property type="molecule type" value="Genomic_DNA"/>
</dbReference>
<evidence type="ECO:0000313" key="2">
    <source>
        <dbReference type="EMBL" id="PXX47717.1"/>
    </source>
</evidence>
<dbReference type="Pfam" id="PF06629">
    <property type="entry name" value="MipA"/>
    <property type="match status" value="1"/>
</dbReference>
<name>A0A318JGT9_9BURK</name>
<keyword evidence="3" id="KW-1185">Reference proteome</keyword>
<accession>A0A318JGT9</accession>
<feature type="chain" id="PRO_5016371520" evidence="1">
    <location>
        <begin position="35"/>
        <end position="295"/>
    </location>
</feature>